<comment type="caution">
    <text evidence="3">The sequence shown here is derived from an EMBL/GenBank/DDBJ whole genome shotgun (WGS) entry which is preliminary data.</text>
</comment>
<comment type="similarity">
    <text evidence="1">Belongs to the metallo-dependent hydrolases superfamily.</text>
</comment>
<dbReference type="InterPro" id="IPR032466">
    <property type="entry name" value="Metal_Hydrolase"/>
</dbReference>
<evidence type="ECO:0000313" key="4">
    <source>
        <dbReference type="Proteomes" id="UP000245202"/>
    </source>
</evidence>
<dbReference type="SUPFAM" id="SSF51556">
    <property type="entry name" value="Metallo-dependent hydrolases"/>
    <property type="match status" value="1"/>
</dbReference>
<protein>
    <recommendedName>
        <fullName evidence="2">Amidohydrolase-related domain-containing protein</fullName>
    </recommendedName>
</protein>
<dbReference type="Pfam" id="PF04909">
    <property type="entry name" value="Amidohydro_2"/>
    <property type="match status" value="1"/>
</dbReference>
<dbReference type="PANTHER" id="PTHR43569">
    <property type="entry name" value="AMIDOHYDROLASE"/>
    <property type="match status" value="1"/>
</dbReference>
<dbReference type="InterPro" id="IPR006680">
    <property type="entry name" value="Amidohydro-rel"/>
</dbReference>
<evidence type="ECO:0000313" key="3">
    <source>
        <dbReference type="EMBL" id="GBG10994.1"/>
    </source>
</evidence>
<dbReference type="EMBL" id="BDQX01000369">
    <property type="protein sequence ID" value="GBG10994.1"/>
    <property type="molecule type" value="Genomic_DNA"/>
</dbReference>
<dbReference type="InterPro" id="IPR052350">
    <property type="entry name" value="Metallo-dep_Lactonases"/>
</dbReference>
<proteinExistence type="inferred from homology"/>
<evidence type="ECO:0000256" key="1">
    <source>
        <dbReference type="ARBA" id="ARBA00038310"/>
    </source>
</evidence>
<dbReference type="Proteomes" id="UP000245202">
    <property type="component" value="Unassembled WGS sequence"/>
</dbReference>
<reference evidence="3 4" key="1">
    <citation type="submission" date="2017-08" db="EMBL/GenBank/DDBJ databases">
        <title>Substantial Increase in Enzyme Production by Combined Drug-Resistance Mutations in Paenibacillus agaridevorans.</title>
        <authorList>
            <person name="Tanaka Y."/>
            <person name="Funane K."/>
            <person name="Hosaka T."/>
            <person name="Shiwa Y."/>
            <person name="Fujita N."/>
            <person name="Miyazaki T."/>
            <person name="Yoshikawa H."/>
            <person name="Murakami K."/>
            <person name="Kasahara K."/>
            <person name="Inaoka T."/>
            <person name="Hiraga Y."/>
            <person name="Ochi K."/>
        </authorList>
    </citation>
    <scope>NUCLEOTIDE SEQUENCE [LARGE SCALE GENOMIC DNA]</scope>
    <source>
        <strain evidence="3 4">T-3040</strain>
    </source>
</reference>
<organism evidence="3 4">
    <name type="scientific">Paenibacillus agaridevorans</name>
    <dbReference type="NCBI Taxonomy" id="171404"/>
    <lineage>
        <taxon>Bacteria</taxon>
        <taxon>Bacillati</taxon>
        <taxon>Bacillota</taxon>
        <taxon>Bacilli</taxon>
        <taxon>Bacillales</taxon>
        <taxon>Paenibacillaceae</taxon>
        <taxon>Paenibacillus</taxon>
    </lineage>
</organism>
<dbReference type="RefSeq" id="WP_108995379.1">
    <property type="nucleotide sequence ID" value="NZ_BDQX01000369.1"/>
</dbReference>
<feature type="domain" description="Amidohydrolase-related" evidence="2">
    <location>
        <begin position="4"/>
        <end position="279"/>
    </location>
</feature>
<dbReference type="Gene3D" id="3.20.20.140">
    <property type="entry name" value="Metal-dependent hydrolases"/>
    <property type="match status" value="1"/>
</dbReference>
<dbReference type="AlphaFoldDB" id="A0A2R5F4G7"/>
<gene>
    <name evidence="3" type="ORF">PAT3040_05771</name>
</gene>
<name>A0A2R5F4G7_9BACL</name>
<evidence type="ECO:0000259" key="2">
    <source>
        <dbReference type="Pfam" id="PF04909"/>
    </source>
</evidence>
<keyword evidence="4" id="KW-1185">Reference proteome</keyword>
<sequence length="286" mass="31775">MYTDTHVHLWKLDRGDYHWLKPENAALYRDFSPDMLRPLLEANRVDEVILVQAAATLDETEYMLGLAERYDFIAGVIGGLNPLDDGFQSDYERVKGRGKLLGFRWNGTFFHAESADAPVKPGLLAAMRLLEADGYVAEILVQPGDLPHITTYVELVPELAIVLNHLGGPGKAAVQEGVMEPWMGQIAEIAAFSNVNCKISGTITLAEGSHPEKLTKHAAHLFETFGSKRLLFGSDWPVALLGGGYGEVVRLFERLLPEGLAEKERDAVRFRNAQRIYKLDCREGAQ</sequence>
<dbReference type="GO" id="GO:0016787">
    <property type="term" value="F:hydrolase activity"/>
    <property type="evidence" value="ECO:0007669"/>
    <property type="project" value="InterPro"/>
</dbReference>
<dbReference type="PANTHER" id="PTHR43569:SF2">
    <property type="entry name" value="AMIDOHYDROLASE-RELATED DOMAIN-CONTAINING PROTEIN"/>
    <property type="match status" value="1"/>
</dbReference>
<accession>A0A2R5F4G7</accession>